<keyword evidence="4 7" id="KW-0808">Transferase</keyword>
<feature type="domain" description="Ribosomal RNA adenine methylase transferase N-terminal" evidence="9">
    <location>
        <begin position="15"/>
        <end position="195"/>
    </location>
</feature>
<keyword evidence="1 7" id="KW-0963">Cytoplasm</keyword>
<dbReference type="CDD" id="cd02440">
    <property type="entry name" value="AdoMet_MTases"/>
    <property type="match status" value="1"/>
</dbReference>
<dbReference type="Gene3D" id="1.10.8.100">
    <property type="entry name" value="Ribosomal RNA adenine dimethylase-like, domain 2"/>
    <property type="match status" value="1"/>
</dbReference>
<evidence type="ECO:0000256" key="4">
    <source>
        <dbReference type="ARBA" id="ARBA00022679"/>
    </source>
</evidence>
<evidence type="ECO:0000256" key="3">
    <source>
        <dbReference type="ARBA" id="ARBA00022603"/>
    </source>
</evidence>
<feature type="binding site" evidence="7 8">
    <location>
        <position position="8"/>
    </location>
    <ligand>
        <name>S-adenosyl-L-methionine</name>
        <dbReference type="ChEBI" id="CHEBI:59789"/>
    </ligand>
</feature>
<dbReference type="NCBIfam" id="TIGR00755">
    <property type="entry name" value="ksgA"/>
    <property type="match status" value="1"/>
</dbReference>
<feature type="binding site" evidence="7 8">
    <location>
        <position position="112"/>
    </location>
    <ligand>
        <name>S-adenosyl-L-methionine</name>
        <dbReference type="ChEBI" id="CHEBI:59789"/>
    </ligand>
</feature>
<keyword evidence="3 7" id="KW-0489">Methyltransferase</keyword>
<dbReference type="GO" id="GO:0003723">
    <property type="term" value="F:RNA binding"/>
    <property type="evidence" value="ECO:0007669"/>
    <property type="project" value="UniProtKB-UniRule"/>
</dbReference>
<dbReference type="SUPFAM" id="SSF53335">
    <property type="entry name" value="S-adenosyl-L-methionine-dependent methyltransferases"/>
    <property type="match status" value="1"/>
</dbReference>
<evidence type="ECO:0000256" key="7">
    <source>
        <dbReference type="HAMAP-Rule" id="MF_00607"/>
    </source>
</evidence>
<dbReference type="EC" id="2.1.1.182" evidence="7"/>
<feature type="binding site" evidence="7 8">
    <location>
        <position position="60"/>
    </location>
    <ligand>
        <name>S-adenosyl-L-methionine</name>
        <dbReference type="ChEBI" id="CHEBI:59789"/>
    </ligand>
</feature>
<evidence type="ECO:0000256" key="1">
    <source>
        <dbReference type="ARBA" id="ARBA00022490"/>
    </source>
</evidence>
<dbReference type="Proteomes" id="UP000179368">
    <property type="component" value="Unassembled WGS sequence"/>
</dbReference>
<dbReference type="InterPro" id="IPR023165">
    <property type="entry name" value="rRNA_Ade_diMease-like_C"/>
</dbReference>
<proteinExistence type="inferred from homology"/>
<comment type="function">
    <text evidence="7">Specifically dimethylates two adjacent adenosines (A1518 and A1519) in the loop of a conserved hairpin near the 3'-end of 16S rRNA in the 30S particle. May play a critical role in biogenesis of 30S subunits.</text>
</comment>
<evidence type="ECO:0000256" key="2">
    <source>
        <dbReference type="ARBA" id="ARBA00022552"/>
    </source>
</evidence>
<dbReference type="InterPro" id="IPR011530">
    <property type="entry name" value="rRNA_adenine_dimethylase"/>
</dbReference>
<dbReference type="GO" id="GO:0052908">
    <property type="term" value="F:16S rRNA (adenine(1518)-N(6)/adenine(1519)-N(6))-dimethyltransferase activity"/>
    <property type="evidence" value="ECO:0007669"/>
    <property type="project" value="UniProtKB-EC"/>
</dbReference>
<name>A0A1F6BT64_9BACT</name>
<evidence type="ECO:0000256" key="6">
    <source>
        <dbReference type="ARBA" id="ARBA00022884"/>
    </source>
</evidence>
<protein>
    <recommendedName>
        <fullName evidence="7">Ribosomal RNA small subunit methyltransferase A</fullName>
        <ecNumber evidence="7">2.1.1.182</ecNumber>
    </recommendedName>
    <alternativeName>
        <fullName evidence="7">16S rRNA (adenine(1518)-N(6)/adenine(1519)-N(6))-dimethyltransferase</fullName>
    </alternativeName>
    <alternativeName>
        <fullName evidence="7">16S rRNA dimethyladenosine transferase</fullName>
    </alternativeName>
    <alternativeName>
        <fullName evidence="7">16S rRNA dimethylase</fullName>
    </alternativeName>
    <alternativeName>
        <fullName evidence="7">S-adenosylmethionine-6-N', N'-adenosyl(rRNA) dimethyltransferase</fullName>
    </alternativeName>
</protein>
<accession>A0A1F6BT64</accession>
<keyword evidence="6 7" id="KW-0694">RNA-binding</keyword>
<dbReference type="PANTHER" id="PTHR11727">
    <property type="entry name" value="DIMETHYLADENOSINE TRANSFERASE"/>
    <property type="match status" value="1"/>
</dbReference>
<keyword evidence="5 7" id="KW-0949">S-adenosyl-L-methionine</keyword>
<dbReference type="Gene3D" id="3.40.50.150">
    <property type="entry name" value="Vaccinia Virus protein VP39"/>
    <property type="match status" value="1"/>
</dbReference>
<dbReference type="PROSITE" id="PS51689">
    <property type="entry name" value="SAM_RNA_A_N6_MT"/>
    <property type="match status" value="1"/>
</dbReference>
<dbReference type="HAMAP" id="MF_00607">
    <property type="entry name" value="16SrRNA_methyltr_A"/>
    <property type="match status" value="1"/>
</dbReference>
<gene>
    <name evidence="7" type="primary">rsmA</name>
    <name evidence="7" type="synonym">ksgA</name>
    <name evidence="10" type="ORF">A2116_01235</name>
</gene>
<dbReference type="EMBL" id="MFKG01000024">
    <property type="protein sequence ID" value="OGG40149.1"/>
    <property type="molecule type" value="Genomic_DNA"/>
</dbReference>
<feature type="binding site" evidence="7 8">
    <location>
        <position position="10"/>
    </location>
    <ligand>
        <name>S-adenosyl-L-methionine</name>
        <dbReference type="ChEBI" id="CHEBI:59789"/>
    </ligand>
</feature>
<dbReference type="SMART" id="SM00650">
    <property type="entry name" value="rADc"/>
    <property type="match status" value="1"/>
</dbReference>
<sequence>MSRRLGQHFLKNAGKIRKIADSLELKRGDFVIEIGPGHGEMTQELGARQQALSIRIIAIEKDPRLVEKLNEKFHPPAGGPKIEIIGNDVLKILTEVPKAYGLKPKAYKIVGNIPYYITGKLLRILSELEPKPEIIVLTVQKEVAERLTARPPKMNLLAASVQFWADPEIIDYISKSDFKPQPKVDSAIVKLKIKNYESGIMDNYYKLIKILFKQPRKTILNNLSAGLSLGKDKITGRLDALKISPSDRPQNLGIEEIMKLSRELEMKNVLSIRGSA</sequence>
<evidence type="ECO:0000256" key="8">
    <source>
        <dbReference type="PROSITE-ProRule" id="PRU01026"/>
    </source>
</evidence>
<comment type="caution">
    <text evidence="10">The sequence shown here is derived from an EMBL/GenBank/DDBJ whole genome shotgun (WGS) entry which is preliminary data.</text>
</comment>
<feature type="binding site" evidence="7 8">
    <location>
        <position position="88"/>
    </location>
    <ligand>
        <name>S-adenosyl-L-methionine</name>
        <dbReference type="ChEBI" id="CHEBI:59789"/>
    </ligand>
</feature>
<dbReference type="Pfam" id="PF00398">
    <property type="entry name" value="RrnaAD"/>
    <property type="match status" value="1"/>
</dbReference>
<comment type="catalytic activity">
    <reaction evidence="7">
        <text>adenosine(1518)/adenosine(1519) in 16S rRNA + 4 S-adenosyl-L-methionine = N(6)-dimethyladenosine(1518)/N(6)-dimethyladenosine(1519) in 16S rRNA + 4 S-adenosyl-L-homocysteine + 4 H(+)</text>
        <dbReference type="Rhea" id="RHEA:19609"/>
        <dbReference type="Rhea" id="RHEA-COMP:10232"/>
        <dbReference type="Rhea" id="RHEA-COMP:10233"/>
        <dbReference type="ChEBI" id="CHEBI:15378"/>
        <dbReference type="ChEBI" id="CHEBI:57856"/>
        <dbReference type="ChEBI" id="CHEBI:59789"/>
        <dbReference type="ChEBI" id="CHEBI:74411"/>
        <dbReference type="ChEBI" id="CHEBI:74493"/>
        <dbReference type="EC" id="2.1.1.182"/>
    </reaction>
</comment>
<dbReference type="AlphaFoldDB" id="A0A1F6BT64"/>
<comment type="subcellular location">
    <subcellularLocation>
        <location evidence="7">Cytoplasm</location>
    </subcellularLocation>
</comment>
<organism evidence="10 11">
    <name type="scientific">Candidatus Jorgensenbacteria bacterium GWA1_49_17</name>
    <dbReference type="NCBI Taxonomy" id="1798467"/>
    <lineage>
        <taxon>Bacteria</taxon>
        <taxon>Candidatus Joergenseniibacteriota</taxon>
    </lineage>
</organism>
<evidence type="ECO:0000313" key="10">
    <source>
        <dbReference type="EMBL" id="OGG40149.1"/>
    </source>
</evidence>
<comment type="similarity">
    <text evidence="7">Belongs to the class I-like SAM-binding methyltransferase superfamily. rRNA adenine N(6)-methyltransferase family. RsmA subfamily.</text>
</comment>
<evidence type="ECO:0000259" key="9">
    <source>
        <dbReference type="SMART" id="SM00650"/>
    </source>
</evidence>
<dbReference type="InterPro" id="IPR029063">
    <property type="entry name" value="SAM-dependent_MTases_sf"/>
</dbReference>
<dbReference type="InterPro" id="IPR020598">
    <property type="entry name" value="rRNA_Ade_methylase_Trfase_N"/>
</dbReference>
<reference evidence="10 11" key="1">
    <citation type="journal article" date="2016" name="Nat. Commun.">
        <title>Thousands of microbial genomes shed light on interconnected biogeochemical processes in an aquifer system.</title>
        <authorList>
            <person name="Anantharaman K."/>
            <person name="Brown C.T."/>
            <person name="Hug L.A."/>
            <person name="Sharon I."/>
            <person name="Castelle C.J."/>
            <person name="Probst A.J."/>
            <person name="Thomas B.C."/>
            <person name="Singh A."/>
            <person name="Wilkins M.J."/>
            <person name="Karaoz U."/>
            <person name="Brodie E.L."/>
            <person name="Williams K.H."/>
            <person name="Hubbard S.S."/>
            <person name="Banfield J.F."/>
        </authorList>
    </citation>
    <scope>NUCLEOTIDE SEQUENCE [LARGE SCALE GENOMIC DNA]</scope>
</reference>
<evidence type="ECO:0000256" key="5">
    <source>
        <dbReference type="ARBA" id="ARBA00022691"/>
    </source>
</evidence>
<evidence type="ECO:0000313" key="11">
    <source>
        <dbReference type="Proteomes" id="UP000179368"/>
    </source>
</evidence>
<dbReference type="PANTHER" id="PTHR11727:SF7">
    <property type="entry name" value="DIMETHYLADENOSINE TRANSFERASE-RELATED"/>
    <property type="match status" value="1"/>
</dbReference>
<dbReference type="InterPro" id="IPR001737">
    <property type="entry name" value="KsgA/Erm"/>
</dbReference>
<dbReference type="GO" id="GO:0005829">
    <property type="term" value="C:cytosol"/>
    <property type="evidence" value="ECO:0007669"/>
    <property type="project" value="TreeGrafter"/>
</dbReference>
<keyword evidence="2 7" id="KW-0698">rRNA processing</keyword>
<feature type="binding site" evidence="7 8">
    <location>
        <position position="35"/>
    </location>
    <ligand>
        <name>S-adenosyl-L-methionine</name>
        <dbReference type="ChEBI" id="CHEBI:59789"/>
    </ligand>
</feature>